<dbReference type="EMBL" id="JAPZVM010000013">
    <property type="protein sequence ID" value="MCZ8373484.1"/>
    <property type="molecule type" value="Genomic_DNA"/>
</dbReference>
<evidence type="ECO:0000256" key="3">
    <source>
        <dbReference type="ARBA" id="ARBA00023163"/>
    </source>
</evidence>
<dbReference type="Proteomes" id="UP001141933">
    <property type="component" value="Unassembled WGS sequence"/>
</dbReference>
<dbReference type="PANTHER" id="PTHR43133">
    <property type="entry name" value="RNA POLYMERASE ECF-TYPE SIGMA FACTO"/>
    <property type="match status" value="1"/>
</dbReference>
<dbReference type="InterPro" id="IPR039425">
    <property type="entry name" value="RNA_pol_sigma-70-like"/>
</dbReference>
<evidence type="ECO:0000313" key="5">
    <source>
        <dbReference type="EMBL" id="MCZ8373484.1"/>
    </source>
</evidence>
<dbReference type="RefSeq" id="WP_269878823.1">
    <property type="nucleotide sequence ID" value="NZ_JAPZVM010000013.1"/>
</dbReference>
<dbReference type="InterPro" id="IPR036388">
    <property type="entry name" value="WH-like_DNA-bd_sf"/>
</dbReference>
<accession>A0ABT4PKH6</accession>
<evidence type="ECO:0000256" key="2">
    <source>
        <dbReference type="ARBA" id="ARBA00023082"/>
    </source>
</evidence>
<gene>
    <name evidence="5" type="ORF">O6P32_12335</name>
</gene>
<feature type="domain" description="RNA polymerase sigma factor 70 region 4 type 2" evidence="4">
    <location>
        <begin position="25"/>
        <end position="74"/>
    </location>
</feature>
<organism evidence="5 6">
    <name type="scientific">Phocaeicola acetigenes</name>
    <dbReference type="NCBI Taxonomy" id="3016083"/>
    <lineage>
        <taxon>Bacteria</taxon>
        <taxon>Pseudomonadati</taxon>
        <taxon>Bacteroidota</taxon>
        <taxon>Bacteroidia</taxon>
        <taxon>Bacteroidales</taxon>
        <taxon>Bacteroidaceae</taxon>
        <taxon>Phocaeicola</taxon>
    </lineage>
</organism>
<feature type="non-terminal residue" evidence="5">
    <location>
        <position position="1"/>
    </location>
</feature>
<keyword evidence="1" id="KW-0805">Transcription regulation</keyword>
<evidence type="ECO:0000259" key="4">
    <source>
        <dbReference type="Pfam" id="PF08281"/>
    </source>
</evidence>
<sequence length="89" mass="10409">NLSPSDFEDTLSDEEAEERSVREARMWTAIDALPERCREIFLLNKRDGMKYREIAAKFQISVNTVDNHISKALRLIREGTQKVYAFLFN</sequence>
<keyword evidence="6" id="KW-1185">Reference proteome</keyword>
<proteinExistence type="predicted"/>
<protein>
    <submittedName>
        <fullName evidence="5">Sigma-70 family RNA polymerase sigma factor</fullName>
    </submittedName>
</protein>
<dbReference type="InterPro" id="IPR013249">
    <property type="entry name" value="RNA_pol_sigma70_r4_t2"/>
</dbReference>
<keyword evidence="2" id="KW-0731">Sigma factor</keyword>
<name>A0ABT4PKH6_9BACT</name>
<dbReference type="Pfam" id="PF08281">
    <property type="entry name" value="Sigma70_r4_2"/>
    <property type="match status" value="1"/>
</dbReference>
<evidence type="ECO:0000313" key="6">
    <source>
        <dbReference type="Proteomes" id="UP001141933"/>
    </source>
</evidence>
<dbReference type="CDD" id="cd06171">
    <property type="entry name" value="Sigma70_r4"/>
    <property type="match status" value="1"/>
</dbReference>
<dbReference type="NCBIfam" id="TIGR02937">
    <property type="entry name" value="sigma70-ECF"/>
    <property type="match status" value="1"/>
</dbReference>
<dbReference type="SUPFAM" id="SSF88659">
    <property type="entry name" value="Sigma3 and sigma4 domains of RNA polymerase sigma factors"/>
    <property type="match status" value="1"/>
</dbReference>
<reference evidence="5" key="1">
    <citation type="submission" date="2022-12" db="EMBL/GenBank/DDBJ databases">
        <title>Phocaeicola acetigenes sp. nov., isolated feces from a healthy human.</title>
        <authorList>
            <person name="Do H."/>
            <person name="Ha Y.B."/>
            <person name="Kim J.-S."/>
            <person name="Suh M.K."/>
            <person name="Kim H.S."/>
            <person name="Lee J.-S."/>
        </authorList>
    </citation>
    <scope>NUCLEOTIDE SEQUENCE</scope>
    <source>
        <strain evidence="5">KGMB11183</strain>
    </source>
</reference>
<dbReference type="InterPro" id="IPR014284">
    <property type="entry name" value="RNA_pol_sigma-70_dom"/>
</dbReference>
<comment type="caution">
    <text evidence="5">The sequence shown here is derived from an EMBL/GenBank/DDBJ whole genome shotgun (WGS) entry which is preliminary data.</text>
</comment>
<keyword evidence="3" id="KW-0804">Transcription</keyword>
<dbReference type="InterPro" id="IPR013324">
    <property type="entry name" value="RNA_pol_sigma_r3/r4-like"/>
</dbReference>
<evidence type="ECO:0000256" key="1">
    <source>
        <dbReference type="ARBA" id="ARBA00023015"/>
    </source>
</evidence>
<dbReference type="Gene3D" id="1.10.10.10">
    <property type="entry name" value="Winged helix-like DNA-binding domain superfamily/Winged helix DNA-binding domain"/>
    <property type="match status" value="1"/>
</dbReference>
<dbReference type="PANTHER" id="PTHR43133:SF46">
    <property type="entry name" value="RNA POLYMERASE SIGMA-70 FACTOR ECF SUBFAMILY"/>
    <property type="match status" value="1"/>
</dbReference>